<evidence type="ECO:0000259" key="4">
    <source>
        <dbReference type="PROSITE" id="PS01124"/>
    </source>
</evidence>
<dbReference type="RefSeq" id="WP_336557938.1">
    <property type="nucleotide sequence ID" value="NZ_JAYLLN010000041.1"/>
</dbReference>
<dbReference type="EMBL" id="JAYLLN010000041">
    <property type="protein sequence ID" value="MEI5986044.1"/>
    <property type="molecule type" value="Genomic_DNA"/>
</dbReference>
<keyword evidence="3" id="KW-0804">Transcription</keyword>
<feature type="domain" description="HTH araC/xylS-type" evidence="4">
    <location>
        <begin position="9"/>
        <end position="112"/>
    </location>
</feature>
<evidence type="ECO:0000256" key="1">
    <source>
        <dbReference type="ARBA" id="ARBA00023015"/>
    </source>
</evidence>
<dbReference type="InterPro" id="IPR009057">
    <property type="entry name" value="Homeodomain-like_sf"/>
</dbReference>
<keyword evidence="6" id="KW-1185">Reference proteome</keyword>
<comment type="caution">
    <text evidence="5">The sequence shown here is derived from an EMBL/GenBank/DDBJ whole genome shotgun (WGS) entry which is preliminary data.</text>
</comment>
<sequence length="116" mass="13722">MKYLELNEQIIAHLIQEKPYLDMDFTLTKLADSLDTSLYHLEKAWKLHFEGSIYEYINQLRIEYFISQIDRINAGELNIMALAYESGFRSKSSFRNNFRQIQGISPTAYILKHIKI</sequence>
<name>A0ABU8I9D3_9SPHI</name>
<protein>
    <submittedName>
        <fullName evidence="5">Helix-turn-helix domain-containing protein</fullName>
    </submittedName>
</protein>
<keyword evidence="2" id="KW-0238">DNA-binding</keyword>
<organism evidence="5 6">
    <name type="scientific">Sphingobacterium tenebrionis</name>
    <dbReference type="NCBI Taxonomy" id="3111775"/>
    <lineage>
        <taxon>Bacteria</taxon>
        <taxon>Pseudomonadati</taxon>
        <taxon>Bacteroidota</taxon>
        <taxon>Sphingobacteriia</taxon>
        <taxon>Sphingobacteriales</taxon>
        <taxon>Sphingobacteriaceae</taxon>
        <taxon>Sphingobacterium</taxon>
    </lineage>
</organism>
<evidence type="ECO:0000313" key="5">
    <source>
        <dbReference type="EMBL" id="MEI5986044.1"/>
    </source>
</evidence>
<dbReference type="PANTHER" id="PTHR43280">
    <property type="entry name" value="ARAC-FAMILY TRANSCRIPTIONAL REGULATOR"/>
    <property type="match status" value="1"/>
</dbReference>
<dbReference type="Pfam" id="PF12833">
    <property type="entry name" value="HTH_18"/>
    <property type="match status" value="1"/>
</dbReference>
<reference evidence="5 6" key="1">
    <citation type="submission" date="2024-01" db="EMBL/GenBank/DDBJ databases">
        <title>Sphingobacterium tenebrionis sp. nov., a novel endophyte isolated from tenebrio molitor intestines.</title>
        <authorList>
            <person name="Zhang C."/>
        </authorList>
    </citation>
    <scope>NUCLEOTIDE SEQUENCE [LARGE SCALE GENOMIC DNA]</scope>
    <source>
        <strain evidence="5 6">PU5-4</strain>
    </source>
</reference>
<dbReference type="PROSITE" id="PS01124">
    <property type="entry name" value="HTH_ARAC_FAMILY_2"/>
    <property type="match status" value="1"/>
</dbReference>
<gene>
    <name evidence="5" type="ORF">VJ786_14150</name>
</gene>
<evidence type="ECO:0000313" key="6">
    <source>
        <dbReference type="Proteomes" id="UP001363035"/>
    </source>
</evidence>
<accession>A0ABU8I9D3</accession>
<dbReference type="SUPFAM" id="SSF46689">
    <property type="entry name" value="Homeodomain-like"/>
    <property type="match status" value="1"/>
</dbReference>
<dbReference type="SMART" id="SM00342">
    <property type="entry name" value="HTH_ARAC"/>
    <property type="match status" value="1"/>
</dbReference>
<keyword evidence="1" id="KW-0805">Transcription regulation</keyword>
<dbReference type="PANTHER" id="PTHR43280:SF2">
    <property type="entry name" value="HTH-TYPE TRANSCRIPTIONAL REGULATOR EXSA"/>
    <property type="match status" value="1"/>
</dbReference>
<dbReference type="Gene3D" id="1.10.10.60">
    <property type="entry name" value="Homeodomain-like"/>
    <property type="match status" value="2"/>
</dbReference>
<dbReference type="Proteomes" id="UP001363035">
    <property type="component" value="Unassembled WGS sequence"/>
</dbReference>
<evidence type="ECO:0000256" key="2">
    <source>
        <dbReference type="ARBA" id="ARBA00023125"/>
    </source>
</evidence>
<proteinExistence type="predicted"/>
<dbReference type="InterPro" id="IPR018060">
    <property type="entry name" value="HTH_AraC"/>
</dbReference>
<evidence type="ECO:0000256" key="3">
    <source>
        <dbReference type="ARBA" id="ARBA00023163"/>
    </source>
</evidence>